<keyword evidence="3" id="KW-1185">Reference proteome</keyword>
<sequence>MPSTREATRLYNGGVLRSLQESTIIIVHARQNSQLTMGCSRRGEERPNDDPLPVSVRKSTPNTRIGHLNLSSTASKIPAIKRRPRFRRALVQRD</sequence>
<dbReference type="Proteomes" id="UP000265520">
    <property type="component" value="Unassembled WGS sequence"/>
</dbReference>
<comment type="caution">
    <text evidence="2">The sequence shown here is derived from an EMBL/GenBank/DDBJ whole genome shotgun (WGS) entry which is preliminary data.</text>
</comment>
<organism evidence="2 3">
    <name type="scientific">Trifolium medium</name>
    <dbReference type="NCBI Taxonomy" id="97028"/>
    <lineage>
        <taxon>Eukaryota</taxon>
        <taxon>Viridiplantae</taxon>
        <taxon>Streptophyta</taxon>
        <taxon>Embryophyta</taxon>
        <taxon>Tracheophyta</taxon>
        <taxon>Spermatophyta</taxon>
        <taxon>Magnoliopsida</taxon>
        <taxon>eudicotyledons</taxon>
        <taxon>Gunneridae</taxon>
        <taxon>Pentapetalae</taxon>
        <taxon>rosids</taxon>
        <taxon>fabids</taxon>
        <taxon>Fabales</taxon>
        <taxon>Fabaceae</taxon>
        <taxon>Papilionoideae</taxon>
        <taxon>50 kb inversion clade</taxon>
        <taxon>NPAAA clade</taxon>
        <taxon>Hologalegina</taxon>
        <taxon>IRL clade</taxon>
        <taxon>Trifolieae</taxon>
        <taxon>Trifolium</taxon>
    </lineage>
</organism>
<dbReference type="AlphaFoldDB" id="A0A392M8B7"/>
<accession>A0A392M8B7</accession>
<proteinExistence type="predicted"/>
<feature type="compositionally biased region" description="Polar residues" evidence="1">
    <location>
        <begin position="57"/>
        <end position="67"/>
    </location>
</feature>
<gene>
    <name evidence="2" type="ORF">A2U01_0003240</name>
</gene>
<reference evidence="2 3" key="1">
    <citation type="journal article" date="2018" name="Front. Plant Sci.">
        <title>Red Clover (Trifolium pratense) and Zigzag Clover (T. medium) - A Picture of Genomic Similarities and Differences.</title>
        <authorList>
            <person name="Dluhosova J."/>
            <person name="Istvanek J."/>
            <person name="Nedelnik J."/>
            <person name="Repkova J."/>
        </authorList>
    </citation>
    <scope>NUCLEOTIDE SEQUENCE [LARGE SCALE GENOMIC DNA]</scope>
    <source>
        <strain evidence="3">cv. 10/8</strain>
        <tissue evidence="2">Leaf</tissue>
    </source>
</reference>
<dbReference type="EMBL" id="LXQA010003686">
    <property type="protein sequence ID" value="MCH82434.1"/>
    <property type="molecule type" value="Genomic_DNA"/>
</dbReference>
<feature type="region of interest" description="Disordered" evidence="1">
    <location>
        <begin position="39"/>
        <end position="67"/>
    </location>
</feature>
<evidence type="ECO:0000313" key="2">
    <source>
        <dbReference type="EMBL" id="MCH82434.1"/>
    </source>
</evidence>
<evidence type="ECO:0000256" key="1">
    <source>
        <dbReference type="SAM" id="MobiDB-lite"/>
    </source>
</evidence>
<protein>
    <submittedName>
        <fullName evidence="2">Uncharacterized protein</fullName>
    </submittedName>
</protein>
<evidence type="ECO:0000313" key="3">
    <source>
        <dbReference type="Proteomes" id="UP000265520"/>
    </source>
</evidence>
<name>A0A392M8B7_9FABA</name>